<dbReference type="EMBL" id="VDMB01000010">
    <property type="protein sequence ID" value="TYT74593.1"/>
    <property type="molecule type" value="Genomic_DNA"/>
</dbReference>
<protein>
    <submittedName>
        <fullName evidence="3">Serine hydrolase</fullName>
    </submittedName>
</protein>
<dbReference type="SUPFAM" id="SSF56601">
    <property type="entry name" value="beta-lactamase/transpeptidase-like"/>
    <property type="match status" value="1"/>
</dbReference>
<proteinExistence type="predicted"/>
<dbReference type="InterPro" id="IPR012338">
    <property type="entry name" value="Beta-lactam/transpept-like"/>
</dbReference>
<feature type="domain" description="Beta-lactamase-related" evidence="2">
    <location>
        <begin position="4"/>
        <end position="329"/>
    </location>
</feature>
<evidence type="ECO:0000256" key="1">
    <source>
        <dbReference type="ARBA" id="ARBA00022801"/>
    </source>
</evidence>
<sequence length="354" mass="38832">MESLDNLLKEGVDEKVFSAVSAWVGVDGQCVYEGNAGSLDPEAGVPVTGGSIFDLASLTKVLGTTPVLMHLVSEGSISPEDFLWYYLPEWRDGKEREGIRLHHLLQHSSGLPAHRAFYQELKDVPESLRRKERLSLIRNTPLEFCPGEQTLYSDLGFMLLKEVVEKVTGEAFGPRVMAALPSGAEKKIFFPALTGGAGPDCVCTGESQVRKRLLTGEVHDENAAFMGGVDGQAGLFGTAAGVGEVGHALMEAWYGLSSWLPASVLHRFIYWPEDGKRPLGFDRPSGMKSSCGSFFSKSTAGHLGFTGTSLWMDMKNKIIVVLLSNRVYYGELNWKIRSFRPCFHDCVMRTFGLA</sequence>
<dbReference type="InterPro" id="IPR050789">
    <property type="entry name" value="Diverse_Enzym_Activities"/>
</dbReference>
<dbReference type="PANTHER" id="PTHR43283">
    <property type="entry name" value="BETA-LACTAMASE-RELATED"/>
    <property type="match status" value="1"/>
</dbReference>
<keyword evidence="1 3" id="KW-0378">Hydrolase</keyword>
<dbReference type="RefSeq" id="WP_139448630.1">
    <property type="nucleotide sequence ID" value="NZ_VDMB01000010.1"/>
</dbReference>
<keyword evidence="4" id="KW-1185">Reference proteome</keyword>
<evidence type="ECO:0000313" key="4">
    <source>
        <dbReference type="Proteomes" id="UP000321899"/>
    </source>
</evidence>
<name>A0A5S5MFV3_9BACT</name>
<accession>A0A5S5MFV3</accession>
<comment type="caution">
    <text evidence="3">The sequence shown here is derived from an EMBL/GenBank/DDBJ whole genome shotgun (WGS) entry which is preliminary data.</text>
</comment>
<dbReference type="Gene3D" id="3.40.710.10">
    <property type="entry name" value="DD-peptidase/beta-lactamase superfamily"/>
    <property type="match status" value="1"/>
</dbReference>
<evidence type="ECO:0000259" key="2">
    <source>
        <dbReference type="Pfam" id="PF00144"/>
    </source>
</evidence>
<dbReference type="Pfam" id="PF00144">
    <property type="entry name" value="Beta-lactamase"/>
    <property type="match status" value="1"/>
</dbReference>
<gene>
    <name evidence="3" type="ORF">FIM25_09495</name>
</gene>
<dbReference type="InterPro" id="IPR001466">
    <property type="entry name" value="Beta-lactam-related"/>
</dbReference>
<reference evidence="3 4" key="1">
    <citation type="submission" date="2019-06" db="EMBL/GenBank/DDBJ databases">
        <title>Desulfobotulus mexicanus sp. nov., a novel sulfate-reducing bacterium isolated from the sediment of an alkaline crater lake in Mexico.</title>
        <authorList>
            <person name="Hirschler-Rea A."/>
        </authorList>
    </citation>
    <scope>NUCLEOTIDE SEQUENCE [LARGE SCALE GENOMIC DNA]</scope>
    <source>
        <strain evidence="3 4">PAR22N</strain>
    </source>
</reference>
<dbReference type="OrthoDB" id="9809635at2"/>
<dbReference type="PANTHER" id="PTHR43283:SF11">
    <property type="entry name" value="BETA-LACTAMASE-RELATED DOMAIN-CONTAINING PROTEIN"/>
    <property type="match status" value="1"/>
</dbReference>
<evidence type="ECO:0000313" key="3">
    <source>
        <dbReference type="EMBL" id="TYT74593.1"/>
    </source>
</evidence>
<organism evidence="3 4">
    <name type="scientific">Desulfobotulus mexicanus</name>
    <dbReference type="NCBI Taxonomy" id="2586642"/>
    <lineage>
        <taxon>Bacteria</taxon>
        <taxon>Pseudomonadati</taxon>
        <taxon>Thermodesulfobacteriota</taxon>
        <taxon>Desulfobacteria</taxon>
        <taxon>Desulfobacterales</taxon>
        <taxon>Desulfobacteraceae</taxon>
        <taxon>Desulfobotulus</taxon>
    </lineage>
</organism>
<dbReference type="AlphaFoldDB" id="A0A5S5MFV3"/>
<dbReference type="Proteomes" id="UP000321899">
    <property type="component" value="Unassembled WGS sequence"/>
</dbReference>
<dbReference type="GO" id="GO:0016787">
    <property type="term" value="F:hydrolase activity"/>
    <property type="evidence" value="ECO:0007669"/>
    <property type="project" value="UniProtKB-KW"/>
</dbReference>